<dbReference type="AlphaFoldDB" id="A0A5P8FPH1"/>
<dbReference type="InterPro" id="IPR001447">
    <property type="entry name" value="Arylamine_N-AcTrfase"/>
</dbReference>
<evidence type="ECO:0000313" key="3">
    <source>
        <dbReference type="Proteomes" id="UP000271708"/>
    </source>
</evidence>
<dbReference type="GeneID" id="59162636"/>
<evidence type="ECO:0000313" key="2">
    <source>
        <dbReference type="EMBL" id="QFQ31465.1"/>
    </source>
</evidence>
<gene>
    <name evidence="2" type="ORF">EEW87_015710</name>
</gene>
<dbReference type="RefSeq" id="WP_123093193.1">
    <property type="nucleotide sequence ID" value="NZ_CP044548.2"/>
</dbReference>
<organism evidence="2 3">
    <name type="scientific">Janibacter melonis</name>
    <dbReference type="NCBI Taxonomy" id="262209"/>
    <lineage>
        <taxon>Bacteria</taxon>
        <taxon>Bacillati</taxon>
        <taxon>Actinomycetota</taxon>
        <taxon>Actinomycetes</taxon>
        <taxon>Micrococcales</taxon>
        <taxon>Intrasporangiaceae</taxon>
        <taxon>Janibacter</taxon>
    </lineage>
</organism>
<protein>
    <submittedName>
        <fullName evidence="2">Arylamine N-acetyltransferase</fullName>
    </submittedName>
</protein>
<dbReference type="SUPFAM" id="SSF54001">
    <property type="entry name" value="Cysteine proteinases"/>
    <property type="match status" value="1"/>
</dbReference>
<sequence length="275" mass="30068">MPFALDAYLARTGASAEPPSLAALGALQTAHVRTFAFDDVDVLLGQHPGVGLDAIAEKFVDRGRGGYCFEHATLFHAAVIALGYDAQLRLARVGDPEQAPRTHLAVVVTIDGTHYLSDPGIGVPPLGPIELRDGARLEGGIWEHEIRRVDEGGAGPAWQLWRQRAKGWELMHSTDELPVRPVDVAMGHHYTSTHPASHFTRTLTVARHHVDADGRPMHLTLTLDGLQIRRAGEETQLREVADEEIPEVCEEIGAHLTDDEGGRLIERVRELRAQG</sequence>
<dbReference type="Pfam" id="PF00797">
    <property type="entry name" value="Acetyltransf_2"/>
    <property type="match status" value="1"/>
</dbReference>
<reference evidence="2 3" key="1">
    <citation type="submission" date="2019-09" db="EMBL/GenBank/DDBJ databases">
        <title>Complete Genome Sequence of Janibacter melonis M714 with both human health impact and industrial applications.</title>
        <authorList>
            <person name="Jin M."/>
            <person name="Zhao Q.R."/>
        </authorList>
    </citation>
    <scope>NUCLEOTIDE SEQUENCE [LARGE SCALE GENOMIC DNA]</scope>
    <source>
        <strain evidence="2 3">M714</strain>
    </source>
</reference>
<dbReference type="Proteomes" id="UP000271708">
    <property type="component" value="Chromosome"/>
</dbReference>
<dbReference type="GO" id="GO:0016407">
    <property type="term" value="F:acetyltransferase activity"/>
    <property type="evidence" value="ECO:0007669"/>
    <property type="project" value="InterPro"/>
</dbReference>
<accession>A0A5P8FPH1</accession>
<name>A0A5P8FPH1_9MICO</name>
<dbReference type="InterPro" id="IPR038765">
    <property type="entry name" value="Papain-like_cys_pep_sf"/>
</dbReference>
<dbReference type="Gene3D" id="3.30.2140.10">
    <property type="entry name" value="Arylamine N-acetyltransferase"/>
    <property type="match status" value="1"/>
</dbReference>
<dbReference type="PANTHER" id="PTHR11786">
    <property type="entry name" value="N-HYDROXYARYLAMINE O-ACETYLTRANSFERASE"/>
    <property type="match status" value="1"/>
</dbReference>
<dbReference type="Gene3D" id="2.40.128.150">
    <property type="entry name" value="Cysteine proteinases"/>
    <property type="match status" value="1"/>
</dbReference>
<dbReference type="EMBL" id="CP044548">
    <property type="protein sequence ID" value="QFQ31465.1"/>
    <property type="molecule type" value="Genomic_DNA"/>
</dbReference>
<comment type="similarity">
    <text evidence="1">Belongs to the arylamine N-acetyltransferase family.</text>
</comment>
<evidence type="ECO:0000256" key="1">
    <source>
        <dbReference type="ARBA" id="ARBA00006547"/>
    </source>
</evidence>
<dbReference type="KEGG" id="jme:EEW87_015710"/>
<proteinExistence type="inferred from homology"/>
<dbReference type="OrthoDB" id="7181050at2"/>
<keyword evidence="2" id="KW-0808">Transferase</keyword>
<dbReference type="PANTHER" id="PTHR11786:SF0">
    <property type="entry name" value="ARYLAMINE N-ACETYLTRANSFERASE 4-RELATED"/>
    <property type="match status" value="1"/>
</dbReference>